<dbReference type="AlphaFoldDB" id="A0A9P6CK77"/>
<keyword evidence="1" id="KW-1133">Transmembrane helix</keyword>
<evidence type="ECO:0000313" key="2">
    <source>
        <dbReference type="EMBL" id="KAF9463569.1"/>
    </source>
</evidence>
<dbReference type="EMBL" id="MU150261">
    <property type="protein sequence ID" value="KAF9463569.1"/>
    <property type="molecule type" value="Genomic_DNA"/>
</dbReference>
<keyword evidence="1" id="KW-0812">Transmembrane</keyword>
<proteinExistence type="predicted"/>
<evidence type="ECO:0000256" key="1">
    <source>
        <dbReference type="SAM" id="Phobius"/>
    </source>
</evidence>
<evidence type="ECO:0000313" key="3">
    <source>
        <dbReference type="Proteomes" id="UP000807353"/>
    </source>
</evidence>
<keyword evidence="3" id="KW-1185">Reference proteome</keyword>
<feature type="transmembrane region" description="Helical" evidence="1">
    <location>
        <begin position="52"/>
        <end position="73"/>
    </location>
</feature>
<protein>
    <submittedName>
        <fullName evidence="2">Uncharacterized protein</fullName>
    </submittedName>
</protein>
<dbReference type="OrthoDB" id="2973055at2759"/>
<gene>
    <name evidence="2" type="ORF">BDZ94DRAFT_604056</name>
</gene>
<organism evidence="2 3">
    <name type="scientific">Collybia nuda</name>
    <dbReference type="NCBI Taxonomy" id="64659"/>
    <lineage>
        <taxon>Eukaryota</taxon>
        <taxon>Fungi</taxon>
        <taxon>Dikarya</taxon>
        <taxon>Basidiomycota</taxon>
        <taxon>Agaricomycotina</taxon>
        <taxon>Agaricomycetes</taxon>
        <taxon>Agaricomycetidae</taxon>
        <taxon>Agaricales</taxon>
        <taxon>Tricholomatineae</taxon>
        <taxon>Clitocybaceae</taxon>
        <taxon>Collybia</taxon>
    </lineage>
</organism>
<comment type="caution">
    <text evidence="2">The sequence shown here is derived from an EMBL/GenBank/DDBJ whole genome shotgun (WGS) entry which is preliminary data.</text>
</comment>
<sequence length="194" mass="21199">MILDTETVSMLTLVPPRQLPRNLTRLNYLSLALSTFIFILALINVVRNPPLSLPNVVAFALTIPYNATTIVVARRHARQPTVTPPLTPTTWKGLIFACLLVGLWIYGLVVDILHLSKSLGTPMCTVPIDDDESDEFSLAPCGRRAKSMTMPFFIVLTAVGAIQVFLMSAIVVICAQEKRAAVLASRARQPSSKA</sequence>
<feature type="transmembrane region" description="Helical" evidence="1">
    <location>
        <begin position="152"/>
        <end position="175"/>
    </location>
</feature>
<dbReference type="Proteomes" id="UP000807353">
    <property type="component" value="Unassembled WGS sequence"/>
</dbReference>
<feature type="transmembrane region" description="Helical" evidence="1">
    <location>
        <begin position="94"/>
        <end position="113"/>
    </location>
</feature>
<keyword evidence="1" id="KW-0472">Membrane</keyword>
<name>A0A9P6CK77_9AGAR</name>
<accession>A0A9P6CK77</accession>
<reference evidence="2" key="1">
    <citation type="submission" date="2020-11" db="EMBL/GenBank/DDBJ databases">
        <authorList>
            <consortium name="DOE Joint Genome Institute"/>
            <person name="Ahrendt S."/>
            <person name="Riley R."/>
            <person name="Andreopoulos W."/>
            <person name="Labutti K."/>
            <person name="Pangilinan J."/>
            <person name="Ruiz-Duenas F.J."/>
            <person name="Barrasa J.M."/>
            <person name="Sanchez-Garcia M."/>
            <person name="Camarero S."/>
            <person name="Miyauchi S."/>
            <person name="Serrano A."/>
            <person name="Linde D."/>
            <person name="Babiker R."/>
            <person name="Drula E."/>
            <person name="Ayuso-Fernandez I."/>
            <person name="Pacheco R."/>
            <person name="Padilla G."/>
            <person name="Ferreira P."/>
            <person name="Barriuso J."/>
            <person name="Kellner H."/>
            <person name="Castanera R."/>
            <person name="Alfaro M."/>
            <person name="Ramirez L."/>
            <person name="Pisabarro A.G."/>
            <person name="Kuo A."/>
            <person name="Tritt A."/>
            <person name="Lipzen A."/>
            <person name="He G."/>
            <person name="Yan M."/>
            <person name="Ng V."/>
            <person name="Cullen D."/>
            <person name="Martin F."/>
            <person name="Rosso M.-N."/>
            <person name="Henrissat B."/>
            <person name="Hibbett D."/>
            <person name="Martinez A.T."/>
            <person name="Grigoriev I.V."/>
        </authorList>
    </citation>
    <scope>NUCLEOTIDE SEQUENCE</scope>
    <source>
        <strain evidence="2">CBS 247.69</strain>
    </source>
</reference>
<feature type="transmembrane region" description="Helical" evidence="1">
    <location>
        <begin position="26"/>
        <end position="46"/>
    </location>
</feature>